<keyword evidence="1" id="KW-0677">Repeat</keyword>
<dbReference type="PROSITE" id="PS50825">
    <property type="entry name" value="HYR"/>
    <property type="match status" value="1"/>
</dbReference>
<evidence type="ECO:0000313" key="3">
    <source>
        <dbReference type="EMBL" id="AGA78574.1"/>
    </source>
</evidence>
<dbReference type="Pfam" id="PF13585">
    <property type="entry name" value="CHU_C"/>
    <property type="match status" value="1"/>
</dbReference>
<dbReference type="eggNOG" id="COG2911">
    <property type="taxonomic scope" value="Bacteria"/>
</dbReference>
<dbReference type="eggNOG" id="COG3210">
    <property type="taxonomic scope" value="Bacteria"/>
</dbReference>
<dbReference type="HOGENOM" id="CLU_294696_0_0_10"/>
<reference evidence="4" key="1">
    <citation type="submission" date="2012-02" db="EMBL/GenBank/DDBJ databases">
        <title>The complete genome of Echinicola vietnamensis DSM 17526.</title>
        <authorList>
            <person name="Lucas S."/>
            <person name="Copeland A."/>
            <person name="Lapidus A."/>
            <person name="Glavina del Rio T."/>
            <person name="Dalin E."/>
            <person name="Tice H."/>
            <person name="Bruce D."/>
            <person name="Goodwin L."/>
            <person name="Pitluck S."/>
            <person name="Peters L."/>
            <person name="Ovchinnikova G."/>
            <person name="Teshima H."/>
            <person name="Kyrpides N."/>
            <person name="Mavromatis K."/>
            <person name="Ivanova N."/>
            <person name="Brettin T."/>
            <person name="Detter J.C."/>
            <person name="Han C."/>
            <person name="Larimer F."/>
            <person name="Land M."/>
            <person name="Hauser L."/>
            <person name="Markowitz V."/>
            <person name="Cheng J.-F."/>
            <person name="Hugenholtz P."/>
            <person name="Woyke T."/>
            <person name="Wu D."/>
            <person name="Brambilla E."/>
            <person name="Klenk H.-P."/>
            <person name="Eisen J.A."/>
        </authorList>
    </citation>
    <scope>NUCLEOTIDE SEQUENCE [LARGE SCALE GENOMIC DNA]</scope>
    <source>
        <strain evidence="4">DSM 17526 / LMG 23754 / KMM 6221</strain>
    </source>
</reference>
<organism evidence="3 4">
    <name type="scientific">Echinicola vietnamensis (strain DSM 17526 / LMG 23754 / KMM 6221)</name>
    <dbReference type="NCBI Taxonomy" id="926556"/>
    <lineage>
        <taxon>Bacteria</taxon>
        <taxon>Pseudomonadati</taxon>
        <taxon>Bacteroidota</taxon>
        <taxon>Cytophagia</taxon>
        <taxon>Cytophagales</taxon>
        <taxon>Cyclobacteriaceae</taxon>
        <taxon>Echinicola</taxon>
    </lineage>
</organism>
<dbReference type="InterPro" id="IPR044016">
    <property type="entry name" value="Big_13"/>
</dbReference>
<protein>
    <recommendedName>
        <fullName evidence="2">HYR domain-containing protein</fullName>
    </recommendedName>
</protein>
<evidence type="ECO:0000256" key="1">
    <source>
        <dbReference type="ARBA" id="ARBA00022737"/>
    </source>
</evidence>
<evidence type="ECO:0000259" key="2">
    <source>
        <dbReference type="PROSITE" id="PS50825"/>
    </source>
</evidence>
<gene>
    <name evidence="3" type="ordered locus">Echvi_2326</name>
</gene>
<dbReference type="STRING" id="926556.Echvi_2326"/>
<dbReference type="Proteomes" id="UP000010796">
    <property type="component" value="Chromosome"/>
</dbReference>
<dbReference type="AlphaFoldDB" id="L0FXG2"/>
<dbReference type="RefSeq" id="WP_015266131.1">
    <property type="nucleotide sequence ID" value="NC_019904.1"/>
</dbReference>
<dbReference type="eggNOG" id="COG2931">
    <property type="taxonomic scope" value="Bacteria"/>
</dbReference>
<sequence length="1028" mass="109437">MKRTLLFSIIGVMLYGIAYPNSDKAMAGAAPVINTTPGYTEFEPGEGAVTIDGAVSVSDEDSPKASKAIVKLTNLLDGGNEIINIGPDVVDLANDSGLTVNYNFTSGELTITGEADFSVYQRIFREVTYNNVSRFPNTEDRVVSYAIFDTDGNQSADQFRIIKIKNVPAVITDMEVVPEGVYGIGDAVSIVLTLNRPVWVNGGVPALTLLIGDKTVSATYTSGSGSDELVFSYTVEEGDLDGDGVAFTGAVALEGASVVDSEDEPADLTIDQFPDTSGVLVDGIRPIVSAVTLPEEGTYSVCGANVMTFTLAMSEPVTVDAGVVLNVVMDSGEVTATLDAEKSSAESLVFNYAVVSGNQDENGIVVRALTLHGEGIKDQAGNELTDVGMDHAAIPAENNILIDGSAPPPPQVTGVSPDTGVSDSDQITNTAAISVTGTAEPNMTVNLLVNGDKVGEAMTDENGLWSYDATALAWEEGQYELSATAGDGECNPSEASNSMLLTLDLTGPELTTVNQEVNLGANGEASVTVSSLVEGVSDNFTSAEEIVLAVDTEVFTCDHLGENEVTVTATDAAGNVAEKLAIVTVTLSNDLSFTVENVEMALDENGEAEVSVDQLVTGISGTCLTMEDFTFELSKSVFGCADVGTNEVEITVSGAQDFVRVLTASVVIMDNTPPVVTGTAANIDVYVDASGEHVLADYLELLTISDNCTVAMQAQNPAAGTVLSGYETPHPITVTAVDQAGNETTYEFTITLKSNIIASLVDPEVLTVTWGTLPEVLPVPDQVEVVLVSGATAMVDVVWDIQHYDEMTPGIYQNGGVLELGDEYSYTGDQQPSLTIMVDEKSLPEDILLSDDEFSVEDDPNAPLGILTTVDEDDDQHTYALVGENEDEQYFYLLGDRLFWSPADMPDGQQEFVITVSSTDRVGNSISKTFTITRSKPDLDDLQISNVFSPNGDGINDDWGVSSLRFYGEVKLMIFERSGKMVFVTYNPEERWNGRYEGGDMPVGAYYYVIELGEERQKRRGVLNLIRN</sequence>
<dbReference type="Gene3D" id="2.60.40.10">
    <property type="entry name" value="Immunoglobulins"/>
    <property type="match status" value="1"/>
</dbReference>
<dbReference type="InterPro" id="IPR013783">
    <property type="entry name" value="Ig-like_fold"/>
</dbReference>
<dbReference type="KEGG" id="evi:Echvi_2326"/>
<dbReference type="PATRIC" id="fig|926556.3.peg.2450"/>
<dbReference type="OrthoDB" id="1097758at2"/>
<dbReference type="InterPro" id="IPR026341">
    <property type="entry name" value="T9SS_type_B"/>
</dbReference>
<accession>L0FXG2</accession>
<dbReference type="Pfam" id="PF19077">
    <property type="entry name" value="Big_13"/>
    <property type="match status" value="1"/>
</dbReference>
<evidence type="ECO:0000313" key="4">
    <source>
        <dbReference type="Proteomes" id="UP000010796"/>
    </source>
</evidence>
<dbReference type="NCBIfam" id="TIGR04131">
    <property type="entry name" value="Bac_Flav_CTERM"/>
    <property type="match status" value="1"/>
</dbReference>
<name>L0FXG2_ECHVK</name>
<dbReference type="EMBL" id="CP003346">
    <property type="protein sequence ID" value="AGA78574.1"/>
    <property type="molecule type" value="Genomic_DNA"/>
</dbReference>
<proteinExistence type="predicted"/>
<keyword evidence="4" id="KW-1185">Reference proteome</keyword>
<feature type="domain" description="HYR" evidence="2">
    <location>
        <begin position="669"/>
        <end position="754"/>
    </location>
</feature>
<dbReference type="InterPro" id="IPR003410">
    <property type="entry name" value="HYR_dom"/>
</dbReference>